<evidence type="ECO:0000256" key="3">
    <source>
        <dbReference type="ARBA" id="ARBA00022448"/>
    </source>
</evidence>
<dbReference type="InterPro" id="IPR001734">
    <property type="entry name" value="Na/solute_symporter"/>
</dbReference>
<keyword evidence="8" id="KW-0406">Ion transport</keyword>
<feature type="transmembrane region" description="Helical" evidence="12">
    <location>
        <begin position="334"/>
        <end position="358"/>
    </location>
</feature>
<dbReference type="PANTHER" id="PTHR42985">
    <property type="entry name" value="SODIUM-COUPLED MONOCARBOXYLATE TRANSPORTER"/>
    <property type="match status" value="1"/>
</dbReference>
<gene>
    <name evidence="13" type="ORF">CVLEPA_LOCUS14415</name>
</gene>
<evidence type="ECO:0000313" key="13">
    <source>
        <dbReference type="EMBL" id="CAK8683332.1"/>
    </source>
</evidence>
<sequence>MSPVKTFGAVDFAVFVGMLLVTIIIGIYHAYKDREKKSIANYYFGGGKMSPIPLGLSIAVTFISAINIIGFPAETYLFGTAIFWFCFIIIVPTIVACLFHIPMVHRLKLVSIYQYLELRFDKKLRQACSAIMLFIMIVFIGLTIYVPGLALNAVTPLGLEWTIVLTSFVCTLYTALGGMKAVVWTDTLQTFIMLAGCLAALIKTTVHVGGFGNIWAALDRGNRLNFWNFTTDPTVRNSFWSICVGTSIAASNPNQAITQRHLSCESIKKARMAAMVAIVPHFVFSVITILTGCAMYAYYEGCDPIMDKRIAKPDQMMPYLVVDVFNDVPGMAGLFVSAAFSATLSTVSSGINSLAALLLEDFVLHRYPKLSSTIQVTLSKGIVIGLGVLVMCFALTIKYFNGTIIQIAFTLGGTLGGPVLAVFTLGMFFPWANTKGTAIGQIVSTVLTGALAICGIVYGNSSAHNRAMPLSTAECTTI</sequence>
<keyword evidence="9 12" id="KW-0472">Membrane</keyword>
<dbReference type="PROSITE" id="PS50283">
    <property type="entry name" value="NA_SOLUT_SYMP_3"/>
    <property type="match status" value="1"/>
</dbReference>
<feature type="transmembrane region" description="Helical" evidence="12">
    <location>
        <begin position="407"/>
        <end position="432"/>
    </location>
</feature>
<feature type="transmembrane region" description="Helical" evidence="12">
    <location>
        <begin position="76"/>
        <end position="99"/>
    </location>
</feature>
<name>A0ABP0FUQ1_CLALP</name>
<evidence type="ECO:0000256" key="12">
    <source>
        <dbReference type="SAM" id="Phobius"/>
    </source>
</evidence>
<dbReference type="CDD" id="cd11492">
    <property type="entry name" value="SLC5sbd_NIS-SMVT"/>
    <property type="match status" value="1"/>
</dbReference>
<feature type="transmembrane region" description="Helical" evidence="12">
    <location>
        <begin position="438"/>
        <end position="458"/>
    </location>
</feature>
<evidence type="ECO:0000313" key="14">
    <source>
        <dbReference type="Proteomes" id="UP001642483"/>
    </source>
</evidence>
<evidence type="ECO:0008006" key="15">
    <source>
        <dbReference type="Google" id="ProtNLM"/>
    </source>
</evidence>
<dbReference type="InterPro" id="IPR038377">
    <property type="entry name" value="Na/Glc_symporter_sf"/>
</dbReference>
<evidence type="ECO:0000256" key="4">
    <source>
        <dbReference type="ARBA" id="ARBA00022475"/>
    </source>
</evidence>
<evidence type="ECO:0000256" key="11">
    <source>
        <dbReference type="RuleBase" id="RU362091"/>
    </source>
</evidence>
<organism evidence="13 14">
    <name type="scientific">Clavelina lepadiformis</name>
    <name type="common">Light-bulb sea squirt</name>
    <name type="synonym">Ascidia lepadiformis</name>
    <dbReference type="NCBI Taxonomy" id="159417"/>
    <lineage>
        <taxon>Eukaryota</taxon>
        <taxon>Metazoa</taxon>
        <taxon>Chordata</taxon>
        <taxon>Tunicata</taxon>
        <taxon>Ascidiacea</taxon>
        <taxon>Aplousobranchia</taxon>
        <taxon>Clavelinidae</taxon>
        <taxon>Clavelina</taxon>
    </lineage>
</organism>
<feature type="transmembrane region" description="Helical" evidence="12">
    <location>
        <begin position="127"/>
        <end position="146"/>
    </location>
</feature>
<dbReference type="Gene3D" id="1.20.1730.10">
    <property type="entry name" value="Sodium/glucose cotransporter"/>
    <property type="match status" value="1"/>
</dbReference>
<keyword evidence="5 12" id="KW-0812">Transmembrane</keyword>
<feature type="transmembrane region" description="Helical" evidence="12">
    <location>
        <begin position="191"/>
        <end position="218"/>
    </location>
</feature>
<comment type="subcellular location">
    <subcellularLocation>
        <location evidence="1">Cell membrane</location>
        <topology evidence="1">Multi-pass membrane protein</topology>
    </subcellularLocation>
</comment>
<dbReference type="EMBL" id="CAWYQH010000097">
    <property type="protein sequence ID" value="CAK8683332.1"/>
    <property type="molecule type" value="Genomic_DNA"/>
</dbReference>
<comment type="similarity">
    <text evidence="2 11">Belongs to the sodium:solute symporter (SSF) (TC 2.A.21) family.</text>
</comment>
<keyword evidence="10" id="KW-0739">Sodium transport</keyword>
<evidence type="ECO:0000256" key="5">
    <source>
        <dbReference type="ARBA" id="ARBA00022692"/>
    </source>
</evidence>
<dbReference type="Proteomes" id="UP001642483">
    <property type="component" value="Unassembled WGS sequence"/>
</dbReference>
<keyword evidence="7" id="KW-0915">Sodium</keyword>
<dbReference type="InterPro" id="IPR051163">
    <property type="entry name" value="Sodium:Solute_Symporter_SSF"/>
</dbReference>
<evidence type="ECO:0000256" key="8">
    <source>
        <dbReference type="ARBA" id="ARBA00023065"/>
    </source>
</evidence>
<proteinExistence type="inferred from homology"/>
<keyword evidence="6 12" id="KW-1133">Transmembrane helix</keyword>
<reference evidence="13 14" key="1">
    <citation type="submission" date="2024-02" db="EMBL/GenBank/DDBJ databases">
        <authorList>
            <person name="Daric V."/>
            <person name="Darras S."/>
        </authorList>
    </citation>
    <scope>NUCLEOTIDE SEQUENCE [LARGE SCALE GENOMIC DNA]</scope>
</reference>
<evidence type="ECO:0000256" key="10">
    <source>
        <dbReference type="ARBA" id="ARBA00023201"/>
    </source>
</evidence>
<keyword evidence="14" id="KW-1185">Reference proteome</keyword>
<evidence type="ECO:0000256" key="7">
    <source>
        <dbReference type="ARBA" id="ARBA00023053"/>
    </source>
</evidence>
<comment type="caution">
    <text evidence="13">The sequence shown here is derived from an EMBL/GenBank/DDBJ whole genome shotgun (WGS) entry which is preliminary data.</text>
</comment>
<dbReference type="Pfam" id="PF00474">
    <property type="entry name" value="SSF"/>
    <property type="match status" value="1"/>
</dbReference>
<evidence type="ECO:0000256" key="1">
    <source>
        <dbReference type="ARBA" id="ARBA00004651"/>
    </source>
</evidence>
<keyword evidence="3" id="KW-0813">Transport</keyword>
<feature type="transmembrane region" description="Helical" evidence="12">
    <location>
        <begin position="158"/>
        <end position="179"/>
    </location>
</feature>
<protein>
    <recommendedName>
        <fullName evidence="15">Sodium-coupled monocarboxylate transporter 1</fullName>
    </recommendedName>
</protein>
<feature type="transmembrane region" description="Helical" evidence="12">
    <location>
        <begin position="378"/>
        <end position="400"/>
    </location>
</feature>
<keyword evidence="4" id="KW-1003">Cell membrane</keyword>
<feature type="transmembrane region" description="Helical" evidence="12">
    <location>
        <begin position="12"/>
        <end position="31"/>
    </location>
</feature>
<dbReference type="PANTHER" id="PTHR42985:SF45">
    <property type="entry name" value="SODIUM_IODIDE COTRANSPORTER-LIKE"/>
    <property type="match status" value="1"/>
</dbReference>
<dbReference type="NCBIfam" id="TIGR00813">
    <property type="entry name" value="sss"/>
    <property type="match status" value="1"/>
</dbReference>
<evidence type="ECO:0000256" key="2">
    <source>
        <dbReference type="ARBA" id="ARBA00006434"/>
    </source>
</evidence>
<accession>A0ABP0FUQ1</accession>
<evidence type="ECO:0000256" key="9">
    <source>
        <dbReference type="ARBA" id="ARBA00023136"/>
    </source>
</evidence>
<evidence type="ECO:0000256" key="6">
    <source>
        <dbReference type="ARBA" id="ARBA00022989"/>
    </source>
</evidence>
<feature type="transmembrane region" description="Helical" evidence="12">
    <location>
        <begin position="278"/>
        <end position="299"/>
    </location>
</feature>
<feature type="transmembrane region" description="Helical" evidence="12">
    <location>
        <begin position="52"/>
        <end position="70"/>
    </location>
</feature>